<gene>
    <name evidence="2" type="ORF">N4R40_01385</name>
</gene>
<dbReference type="Gene3D" id="1.10.10.10">
    <property type="entry name" value="Winged helix-like DNA-binding domain superfamily/Winged helix DNA-binding domain"/>
    <property type="match status" value="1"/>
</dbReference>
<dbReference type="InterPro" id="IPR036388">
    <property type="entry name" value="WH-like_DNA-bd_sf"/>
</dbReference>
<dbReference type="RefSeq" id="WP_261605578.1">
    <property type="nucleotide sequence ID" value="NZ_JAODOR010000002.1"/>
</dbReference>
<accession>A0ABT2PB67</accession>
<dbReference type="EMBL" id="JAODOR010000002">
    <property type="protein sequence ID" value="MCT9001019.1"/>
    <property type="molecule type" value="Genomic_DNA"/>
</dbReference>
<dbReference type="PRINTS" id="PR00598">
    <property type="entry name" value="HTHMARR"/>
</dbReference>
<evidence type="ECO:0000313" key="2">
    <source>
        <dbReference type="EMBL" id="MCT9001019.1"/>
    </source>
</evidence>
<evidence type="ECO:0000313" key="3">
    <source>
        <dbReference type="Proteomes" id="UP001300496"/>
    </source>
</evidence>
<dbReference type="Proteomes" id="UP001300496">
    <property type="component" value="Unassembled WGS sequence"/>
</dbReference>
<keyword evidence="3" id="KW-1185">Reference proteome</keyword>
<feature type="domain" description="HTH marR-type" evidence="1">
    <location>
        <begin position="6"/>
        <end position="146"/>
    </location>
</feature>
<dbReference type="PROSITE" id="PS50995">
    <property type="entry name" value="HTH_MARR_2"/>
    <property type="match status" value="1"/>
</dbReference>
<name>A0ABT2PB67_9MICO</name>
<dbReference type="PANTHER" id="PTHR33164">
    <property type="entry name" value="TRANSCRIPTIONAL REGULATOR, MARR FAMILY"/>
    <property type="match status" value="1"/>
</dbReference>
<dbReference type="SUPFAM" id="SSF46785">
    <property type="entry name" value="Winged helix' DNA-binding domain"/>
    <property type="match status" value="1"/>
</dbReference>
<proteinExistence type="predicted"/>
<dbReference type="InterPro" id="IPR000835">
    <property type="entry name" value="HTH_MarR-typ"/>
</dbReference>
<protein>
    <submittedName>
        <fullName evidence="2">MarR family transcriptional regulator</fullName>
    </submittedName>
</protein>
<sequence>MTDLDDVQTVDAVLRAYERFRAADAAMLVRVRTHTGLGENELAILRFLLSERASEHDVKPSEIARHLGVSSASTTALLDRLEKAGMVVRASNPGDRRSIFIEATADAEQAIASTYEVFEGRLADLMADMSAEERRDVIAFFSSLSDAADATAELTPTR</sequence>
<organism evidence="2 3">
    <name type="scientific">Microbacterium memoriense</name>
    <dbReference type="NCBI Taxonomy" id="2978350"/>
    <lineage>
        <taxon>Bacteria</taxon>
        <taxon>Bacillati</taxon>
        <taxon>Actinomycetota</taxon>
        <taxon>Actinomycetes</taxon>
        <taxon>Micrococcales</taxon>
        <taxon>Microbacteriaceae</taxon>
        <taxon>Microbacterium</taxon>
    </lineage>
</organism>
<dbReference type="InterPro" id="IPR039422">
    <property type="entry name" value="MarR/SlyA-like"/>
</dbReference>
<dbReference type="InterPro" id="IPR036390">
    <property type="entry name" value="WH_DNA-bd_sf"/>
</dbReference>
<dbReference type="SMART" id="SM00347">
    <property type="entry name" value="HTH_MARR"/>
    <property type="match status" value="1"/>
</dbReference>
<comment type="caution">
    <text evidence="2">The sequence shown here is derived from an EMBL/GenBank/DDBJ whole genome shotgun (WGS) entry which is preliminary data.</text>
</comment>
<reference evidence="2 3" key="1">
    <citation type="journal article" date="2024" name="Int. J. Syst. Evol. Microbiol.">
        <title>Microbacterium memoriense sp. nov., a member of the Actinomycetota from marine beach sediment of the north coast of Portugal.</title>
        <authorList>
            <person name="Santos J.D.N.D."/>
            <person name="Klimek D."/>
            <person name="Calusinska M."/>
            <person name="Lobo-da-Cunha A."/>
            <person name="Catita J."/>
            <person name="Goncalves H."/>
            <person name="Gonzalez I."/>
            <person name="Lage O.M."/>
        </authorList>
    </citation>
    <scope>NUCLEOTIDE SEQUENCE [LARGE SCALE GENOMIC DNA]</scope>
    <source>
        <strain evidence="2 3">PMIC_1C1B</strain>
    </source>
</reference>
<dbReference type="Pfam" id="PF12802">
    <property type="entry name" value="MarR_2"/>
    <property type="match status" value="1"/>
</dbReference>
<evidence type="ECO:0000259" key="1">
    <source>
        <dbReference type="PROSITE" id="PS50995"/>
    </source>
</evidence>
<dbReference type="PANTHER" id="PTHR33164:SF43">
    <property type="entry name" value="HTH-TYPE TRANSCRIPTIONAL REPRESSOR YETL"/>
    <property type="match status" value="1"/>
</dbReference>